<protein>
    <submittedName>
        <fullName evidence="1">Uncharacterized protein</fullName>
    </submittedName>
</protein>
<dbReference type="AlphaFoldDB" id="A0A7V8VEP3"/>
<sequence>MEEDLKDIHRPQGEIVDPLDPEGYARRAAASAFPGETFRVLKEKELRQFGAYRTRRLVLEAWNRLK</sequence>
<organism evidence="1 2">
    <name type="scientific">Thermogemmata fonticola</name>
    <dbReference type="NCBI Taxonomy" id="2755323"/>
    <lineage>
        <taxon>Bacteria</taxon>
        <taxon>Pseudomonadati</taxon>
        <taxon>Planctomycetota</taxon>
        <taxon>Planctomycetia</taxon>
        <taxon>Gemmatales</taxon>
        <taxon>Gemmataceae</taxon>
        <taxon>Thermogemmata</taxon>
    </lineage>
</organism>
<dbReference type="RefSeq" id="WP_194538109.1">
    <property type="nucleotide sequence ID" value="NZ_JACEFB010000007.1"/>
</dbReference>
<evidence type="ECO:0000313" key="2">
    <source>
        <dbReference type="Proteomes" id="UP000542342"/>
    </source>
</evidence>
<comment type="caution">
    <text evidence="1">The sequence shown here is derived from an EMBL/GenBank/DDBJ whole genome shotgun (WGS) entry which is preliminary data.</text>
</comment>
<accession>A0A7V8VEP3</accession>
<dbReference type="EMBL" id="JACEFB010000007">
    <property type="protein sequence ID" value="MBA2226664.1"/>
    <property type="molecule type" value="Genomic_DNA"/>
</dbReference>
<reference evidence="1 2" key="1">
    <citation type="submission" date="2020-07" db="EMBL/GenBank/DDBJ databases">
        <title>Thermogemmata thermophila gen. nov., sp. nov., a novel moderate thermophilic planctomycete from a Kamchatka hot spring.</title>
        <authorList>
            <person name="Elcheninov A.G."/>
            <person name="Podosokorskaya O.A."/>
            <person name="Kovaleva O.L."/>
            <person name="Novikov A."/>
            <person name="Bonch-Osmolovskaya E.A."/>
            <person name="Toshchakov S.V."/>
            <person name="Kublanov I.V."/>
        </authorList>
    </citation>
    <scope>NUCLEOTIDE SEQUENCE [LARGE SCALE GENOMIC DNA]</scope>
    <source>
        <strain evidence="1 2">2918</strain>
    </source>
</reference>
<dbReference type="Proteomes" id="UP000542342">
    <property type="component" value="Unassembled WGS sequence"/>
</dbReference>
<gene>
    <name evidence="1" type="ORF">H0921_10875</name>
</gene>
<evidence type="ECO:0000313" key="1">
    <source>
        <dbReference type="EMBL" id="MBA2226664.1"/>
    </source>
</evidence>
<keyword evidence="2" id="KW-1185">Reference proteome</keyword>
<name>A0A7V8VEP3_9BACT</name>
<proteinExistence type="predicted"/>